<dbReference type="OrthoDB" id="10041151at2759"/>
<dbReference type="AlphaFoldDB" id="A0A6G0TW91"/>
<evidence type="ECO:0000313" key="3">
    <source>
        <dbReference type="Proteomes" id="UP000475862"/>
    </source>
</evidence>
<organism evidence="2 3">
    <name type="scientific">Aphis glycines</name>
    <name type="common">Soybean aphid</name>
    <dbReference type="NCBI Taxonomy" id="307491"/>
    <lineage>
        <taxon>Eukaryota</taxon>
        <taxon>Metazoa</taxon>
        <taxon>Ecdysozoa</taxon>
        <taxon>Arthropoda</taxon>
        <taxon>Hexapoda</taxon>
        <taxon>Insecta</taxon>
        <taxon>Pterygota</taxon>
        <taxon>Neoptera</taxon>
        <taxon>Paraneoptera</taxon>
        <taxon>Hemiptera</taxon>
        <taxon>Sternorrhyncha</taxon>
        <taxon>Aphidomorpha</taxon>
        <taxon>Aphidoidea</taxon>
        <taxon>Aphididae</taxon>
        <taxon>Aphidini</taxon>
        <taxon>Aphis</taxon>
        <taxon>Aphis</taxon>
    </lineage>
</organism>
<dbReference type="GO" id="GO:0016020">
    <property type="term" value="C:membrane"/>
    <property type="evidence" value="ECO:0007669"/>
    <property type="project" value="InterPro"/>
</dbReference>
<evidence type="ECO:0000313" key="2">
    <source>
        <dbReference type="EMBL" id="KAE9539961.1"/>
    </source>
</evidence>
<accession>A0A6G0TW91</accession>
<proteinExistence type="predicted"/>
<gene>
    <name evidence="2" type="ORF">AGLY_005213</name>
</gene>
<sequence>MDRKPDNDGGMSDFETPLFDLESQRLEFDTSADETDSSSVFDCSLDESFQQIKNDLERLHRSTPKKTNFYRTAVTCLDESSAVVDDDFPEIDINQRFDVMKDRVRNYRSKETETLRRCIIELNNTIACVTDNEGMVKKCERLELDISKQEKIQLLKVDIAAIKSRLMSFLRNDRLDGNVQNKNELQALIHTAKTELSSLDTYWNSRNIVNITEELNRHFNELNDSNNVLNHMSKEVADLYSIYANTRQKLETEILRYQNALITWAECDKQLMELEMKFKGFGGDGVVGGNPKSGCFGSASDSGMSDSGSEHELNEHEKRLVNLKQLANNLMTIMTPGSEALSSILARIENNEKQLKELQQTCKDLIGRSEFCSDDDKLDGCESLINTDMLIIKILNKLMFLLCQKIFVLSLNLMFYHMFCISCYPGSPGKLKIIFIFRMLTLNTDRPSIFYNINECRRGRSGGGNYYGNTSQQEDQGQHYATLAYAPDRRTVLPGRYDLVLDRLAGTAVL</sequence>
<evidence type="ECO:0008006" key="4">
    <source>
        <dbReference type="Google" id="ProtNLM"/>
    </source>
</evidence>
<name>A0A6G0TW91_APHGL</name>
<keyword evidence="3" id="KW-1185">Reference proteome</keyword>
<dbReference type="SUPFAM" id="SSF47661">
    <property type="entry name" value="t-snare proteins"/>
    <property type="match status" value="1"/>
</dbReference>
<dbReference type="EMBL" id="VYZN01000014">
    <property type="protein sequence ID" value="KAE9539961.1"/>
    <property type="molecule type" value="Genomic_DNA"/>
</dbReference>
<protein>
    <recommendedName>
        <fullName evidence="4">KASH domain-containing protein</fullName>
    </recommendedName>
</protein>
<feature type="coiled-coil region" evidence="1">
    <location>
        <begin position="313"/>
        <end position="368"/>
    </location>
</feature>
<dbReference type="Proteomes" id="UP000475862">
    <property type="component" value="Unassembled WGS sequence"/>
</dbReference>
<reference evidence="2 3" key="1">
    <citation type="submission" date="2019-08" db="EMBL/GenBank/DDBJ databases">
        <title>The genome of the soybean aphid Biotype 1, its phylome, world population structure and adaptation to the North American continent.</title>
        <authorList>
            <person name="Giordano R."/>
            <person name="Donthu R.K."/>
            <person name="Hernandez A.G."/>
            <person name="Wright C.L."/>
            <person name="Zimin A.V."/>
        </authorList>
    </citation>
    <scope>NUCLEOTIDE SEQUENCE [LARGE SCALE GENOMIC DNA]</scope>
    <source>
        <tissue evidence="2">Whole aphids</tissue>
    </source>
</reference>
<dbReference type="GO" id="GO:0016192">
    <property type="term" value="P:vesicle-mediated transport"/>
    <property type="evidence" value="ECO:0007669"/>
    <property type="project" value="InterPro"/>
</dbReference>
<evidence type="ECO:0000256" key="1">
    <source>
        <dbReference type="SAM" id="Coils"/>
    </source>
</evidence>
<dbReference type="InterPro" id="IPR010989">
    <property type="entry name" value="SNARE"/>
</dbReference>
<comment type="caution">
    <text evidence="2">The sequence shown here is derived from an EMBL/GenBank/DDBJ whole genome shotgun (WGS) entry which is preliminary data.</text>
</comment>
<keyword evidence="1" id="KW-0175">Coiled coil</keyword>